<dbReference type="SMART" id="SM00028">
    <property type="entry name" value="TPR"/>
    <property type="match status" value="7"/>
</dbReference>
<dbReference type="InterPro" id="IPR051939">
    <property type="entry name" value="Glycosyltr_41/O-GlcNAc_trsf"/>
</dbReference>
<keyword evidence="11" id="KW-1185">Reference proteome</keyword>
<accession>A0A4R6DTB4</accession>
<comment type="similarity">
    <text evidence="2">Belongs to the glycosyltransferase 41 family. O-GlcNAc transferase subfamily.</text>
</comment>
<proteinExistence type="inferred from homology"/>
<name>A0A4R6DTB4_9RHOO</name>
<evidence type="ECO:0000256" key="4">
    <source>
        <dbReference type="ARBA" id="ARBA00022676"/>
    </source>
</evidence>
<dbReference type="EMBL" id="SNVV01000015">
    <property type="protein sequence ID" value="TDN48390.1"/>
    <property type="molecule type" value="Genomic_DNA"/>
</dbReference>
<dbReference type="AlphaFoldDB" id="A0A4R6DTB4"/>
<feature type="domain" description="O-GlcNAc transferase C-terminal" evidence="9">
    <location>
        <begin position="592"/>
        <end position="767"/>
    </location>
</feature>
<feature type="repeat" description="TPR" evidence="8">
    <location>
        <begin position="308"/>
        <end position="341"/>
    </location>
</feature>
<feature type="repeat" description="TPR" evidence="8">
    <location>
        <begin position="342"/>
        <end position="375"/>
    </location>
</feature>
<dbReference type="Gene3D" id="3.40.50.2000">
    <property type="entry name" value="Glycogen Phosphorylase B"/>
    <property type="match status" value="1"/>
</dbReference>
<evidence type="ECO:0000256" key="5">
    <source>
        <dbReference type="ARBA" id="ARBA00022679"/>
    </source>
</evidence>
<protein>
    <recommendedName>
        <fullName evidence="3">protein O-GlcNAc transferase</fullName>
        <ecNumber evidence="3">2.4.1.255</ecNumber>
    </recommendedName>
</protein>
<keyword evidence="4" id="KW-0328">Glycosyltransferase</keyword>
<reference evidence="10 11" key="1">
    <citation type="submission" date="2019-03" db="EMBL/GenBank/DDBJ databases">
        <title>Genomic Encyclopedia of Type Strains, Phase IV (KMG-IV): sequencing the most valuable type-strain genomes for metagenomic binning, comparative biology and taxonomic classification.</title>
        <authorList>
            <person name="Goeker M."/>
        </authorList>
    </citation>
    <scope>NUCLEOTIDE SEQUENCE [LARGE SCALE GENOMIC DNA]</scope>
    <source>
        <strain evidence="10 11">DSM 12121</strain>
    </source>
</reference>
<dbReference type="Gene3D" id="1.25.40.10">
    <property type="entry name" value="Tetratricopeptide repeat domain"/>
    <property type="match status" value="2"/>
</dbReference>
<evidence type="ECO:0000256" key="2">
    <source>
        <dbReference type="ARBA" id="ARBA00005386"/>
    </source>
</evidence>
<comment type="caution">
    <text evidence="10">The sequence shown here is derived from an EMBL/GenBank/DDBJ whole genome shotgun (WGS) entry which is preliminary data.</text>
</comment>
<dbReference type="InterPro" id="IPR019734">
    <property type="entry name" value="TPR_rpt"/>
</dbReference>
<feature type="domain" description="O-GlcNAc transferase C-terminal" evidence="9">
    <location>
        <begin position="423"/>
        <end position="573"/>
    </location>
</feature>
<dbReference type="Gene3D" id="3.40.50.11380">
    <property type="match status" value="1"/>
</dbReference>
<evidence type="ECO:0000313" key="10">
    <source>
        <dbReference type="EMBL" id="TDN48390.1"/>
    </source>
</evidence>
<evidence type="ECO:0000256" key="3">
    <source>
        <dbReference type="ARBA" id="ARBA00011970"/>
    </source>
</evidence>
<dbReference type="GO" id="GO:0097363">
    <property type="term" value="F:protein O-acetylglucosaminyltransferase activity"/>
    <property type="evidence" value="ECO:0007669"/>
    <property type="project" value="UniProtKB-EC"/>
</dbReference>
<evidence type="ECO:0000256" key="1">
    <source>
        <dbReference type="ARBA" id="ARBA00004922"/>
    </source>
</evidence>
<organism evidence="10 11">
    <name type="scientific">Azoarcus indigens</name>
    <dbReference type="NCBI Taxonomy" id="29545"/>
    <lineage>
        <taxon>Bacteria</taxon>
        <taxon>Pseudomonadati</taxon>
        <taxon>Pseudomonadota</taxon>
        <taxon>Betaproteobacteria</taxon>
        <taxon>Rhodocyclales</taxon>
        <taxon>Zoogloeaceae</taxon>
        <taxon>Azoarcus</taxon>
    </lineage>
</organism>
<keyword evidence="5 10" id="KW-0808">Transferase</keyword>
<dbReference type="PANTHER" id="PTHR44835">
    <property type="entry name" value="UDP-N-ACETYLGLUCOSAMINE--PEPTIDE N-ACETYLGLUCOSAMINYLTRANSFERASE SPINDLY-RELATED"/>
    <property type="match status" value="1"/>
</dbReference>
<evidence type="ECO:0000256" key="8">
    <source>
        <dbReference type="PROSITE-ProRule" id="PRU00339"/>
    </source>
</evidence>
<evidence type="ECO:0000256" key="7">
    <source>
        <dbReference type="ARBA" id="ARBA00022803"/>
    </source>
</evidence>
<gene>
    <name evidence="10" type="ORF">C7389_11556</name>
</gene>
<dbReference type="PROSITE" id="PS50005">
    <property type="entry name" value="TPR"/>
    <property type="match status" value="3"/>
</dbReference>
<evidence type="ECO:0000313" key="11">
    <source>
        <dbReference type="Proteomes" id="UP000295129"/>
    </source>
</evidence>
<dbReference type="Pfam" id="PF13844">
    <property type="entry name" value="Glyco_transf_41"/>
    <property type="match status" value="2"/>
</dbReference>
<evidence type="ECO:0000259" key="9">
    <source>
        <dbReference type="Pfam" id="PF13844"/>
    </source>
</evidence>
<dbReference type="Pfam" id="PF14559">
    <property type="entry name" value="TPR_19"/>
    <property type="match status" value="2"/>
</dbReference>
<dbReference type="EC" id="2.4.1.255" evidence="3"/>
<dbReference type="Proteomes" id="UP000295129">
    <property type="component" value="Unassembled WGS sequence"/>
</dbReference>
<keyword evidence="6" id="KW-0677">Repeat</keyword>
<comment type="pathway">
    <text evidence="1">Protein modification; protein glycosylation.</text>
</comment>
<dbReference type="PANTHER" id="PTHR44835:SF1">
    <property type="entry name" value="PROTEIN O-GLCNAC TRANSFERASE"/>
    <property type="match status" value="1"/>
</dbReference>
<dbReference type="SUPFAM" id="SSF48452">
    <property type="entry name" value="TPR-like"/>
    <property type="match status" value="1"/>
</dbReference>
<dbReference type="InterPro" id="IPR029489">
    <property type="entry name" value="OGT/SEC/SPY_C"/>
</dbReference>
<feature type="repeat" description="TPR" evidence="8">
    <location>
        <begin position="38"/>
        <end position="71"/>
    </location>
</feature>
<keyword evidence="7 8" id="KW-0802">TPR repeat</keyword>
<sequence>MTSVQSLYEEALAAQLAGKNDEAIQAYHALLAEAPAHAEGNHNLGLLEFSRGNLDQALERLMNAIEARPAESQFWHSLLEVLLAAGAAGHAVQMLEQAAGSGITEDELQKMRQRIEAATAPVVEEAPVAGPVKLAADEQEKELLAAVAQIIRRSRAQMASGKRAAIKGRPVDSKVFNRLVELFNQGELHELEKRAQQLTKTHPLNPAGWHFLGMAHFRLGERMSALKSLVKANEAFPADAQMLDHLGSALSTFNYLAEAEALFKLSLEIRPSKIDTLVRYGNMEVNRRAFDKGEGLARKAVEIAPGNAMACQLMALVLLSTRRVDEAIPYLERAIQADPSFGGAYQDLGYAYFNQGRLDDSIRTSEQAVEHNPDNPNTYSNLLFFTAHDYRLSPEDVFEQHLEFGRRFEVPLLSTHRPHENDRDPERRLRIGFVSGDFYDHAVASFIEPVLKNLDTNRFDLYAFHNTVKFDAISERLKALFKFWVSIPHVSDKDVAEIVRACRIDILVDLSGHTAGHRLLAFARKPAPLQVSWIGYPNTTGLVSMDYHFADRFNSPEGLFDHLFTEQIVRLPSNGTFIHPDRSPGVNALPALSNGHLTFGSFNRLGKVSAPTFDLWARVMRECPDARMLLGAVPSESVADALREEFSKRGVAGDRLRFELRKPMLDYLKLHNEVDLILDTFPYPGGTTSNLAVWMGVPVLTMQGNSRISHGGAGAMSRIGLDDFIARDEDDFVSRARQIAAAPETLVELRAGLRQRIAECPYRDIRFVTRGLERAFRSIWRDWCAGLAPRSRQIPDRDEE</sequence>
<evidence type="ECO:0000256" key="6">
    <source>
        <dbReference type="ARBA" id="ARBA00022737"/>
    </source>
</evidence>
<dbReference type="InterPro" id="IPR011990">
    <property type="entry name" value="TPR-like_helical_dom_sf"/>
</dbReference>
<dbReference type="RefSeq" id="WP_162851767.1">
    <property type="nucleotide sequence ID" value="NZ_SNVV01000015.1"/>
</dbReference>